<protein>
    <recommendedName>
        <fullName evidence="4">DUF2946 domain-containing protein</fullName>
    </recommendedName>
</protein>
<name>A0A1H1XZ29_9BRAD</name>
<organism evidence="2 3">
    <name type="scientific">Bradyrhizobium canariense</name>
    <dbReference type="NCBI Taxonomy" id="255045"/>
    <lineage>
        <taxon>Bacteria</taxon>
        <taxon>Pseudomonadati</taxon>
        <taxon>Pseudomonadota</taxon>
        <taxon>Alphaproteobacteria</taxon>
        <taxon>Hyphomicrobiales</taxon>
        <taxon>Nitrobacteraceae</taxon>
        <taxon>Bradyrhizobium</taxon>
    </lineage>
</organism>
<feature type="chain" id="PRO_5009265996" description="DUF2946 domain-containing protein" evidence="1">
    <location>
        <begin position="33"/>
        <end position="130"/>
    </location>
</feature>
<evidence type="ECO:0008006" key="4">
    <source>
        <dbReference type="Google" id="ProtNLM"/>
    </source>
</evidence>
<evidence type="ECO:0000256" key="1">
    <source>
        <dbReference type="SAM" id="SignalP"/>
    </source>
</evidence>
<dbReference type="AlphaFoldDB" id="A0A1H1XZ29"/>
<sequence>MLLRTFVRRCGVYLALAALTLQLALSFGHIHAHDIAYPQITYSKTDAVSNWRGPAKLEASTQLPSKLADDDEHCPICFSSFLLSTSFVPDPPRPPLSFGFRAIDRVFELAVDIVVGSYRAPFQSRAPPLG</sequence>
<dbReference type="EMBL" id="LT629750">
    <property type="protein sequence ID" value="SDT14006.1"/>
    <property type="molecule type" value="Genomic_DNA"/>
</dbReference>
<accession>A0A1H1XZ29</accession>
<feature type="signal peptide" evidence="1">
    <location>
        <begin position="1"/>
        <end position="32"/>
    </location>
</feature>
<keyword evidence="1" id="KW-0732">Signal</keyword>
<dbReference type="Proteomes" id="UP000243904">
    <property type="component" value="Chromosome I"/>
</dbReference>
<evidence type="ECO:0000313" key="3">
    <source>
        <dbReference type="Proteomes" id="UP000243904"/>
    </source>
</evidence>
<evidence type="ECO:0000313" key="2">
    <source>
        <dbReference type="EMBL" id="SDT14006.1"/>
    </source>
</evidence>
<reference evidence="3" key="1">
    <citation type="submission" date="2016-10" db="EMBL/GenBank/DDBJ databases">
        <authorList>
            <person name="Varghese N."/>
            <person name="Submissions S."/>
        </authorList>
    </citation>
    <scope>NUCLEOTIDE SEQUENCE [LARGE SCALE GENOMIC DNA]</scope>
    <source>
        <strain evidence="3">GAS369</strain>
    </source>
</reference>
<gene>
    <name evidence="2" type="ORF">SAMN05444158_4538</name>
</gene>
<proteinExistence type="predicted"/>
<keyword evidence="3" id="KW-1185">Reference proteome</keyword>